<name>A0ABV0Y803_9TELE</name>
<accession>A0ABV0Y803</accession>
<gene>
    <name evidence="2" type="ORF">AMECASPLE_038334</name>
</gene>
<evidence type="ECO:0000313" key="3">
    <source>
        <dbReference type="Proteomes" id="UP001469553"/>
    </source>
</evidence>
<evidence type="ECO:0000313" key="2">
    <source>
        <dbReference type="EMBL" id="MEQ2289934.1"/>
    </source>
</evidence>
<sequence length="73" mass="8077">VPSGTGRRGTEGHQCANVSCWQTDITLQTGSKSVIRSRDHMQQRSSPNESGFPPQPGKKGWDRIARHPACTFR</sequence>
<reference evidence="2 3" key="1">
    <citation type="submission" date="2021-06" db="EMBL/GenBank/DDBJ databases">
        <authorList>
            <person name="Palmer J.M."/>
        </authorList>
    </citation>
    <scope>NUCLEOTIDE SEQUENCE [LARGE SCALE GENOMIC DNA]</scope>
    <source>
        <strain evidence="2 3">AS_MEX2019</strain>
        <tissue evidence="2">Muscle</tissue>
    </source>
</reference>
<dbReference type="EMBL" id="JAHRIP010025813">
    <property type="protein sequence ID" value="MEQ2289934.1"/>
    <property type="molecule type" value="Genomic_DNA"/>
</dbReference>
<protein>
    <submittedName>
        <fullName evidence="2">Uncharacterized protein</fullName>
    </submittedName>
</protein>
<keyword evidence="3" id="KW-1185">Reference proteome</keyword>
<proteinExistence type="predicted"/>
<feature type="region of interest" description="Disordered" evidence="1">
    <location>
        <begin position="30"/>
        <end position="73"/>
    </location>
</feature>
<dbReference type="Proteomes" id="UP001469553">
    <property type="component" value="Unassembled WGS sequence"/>
</dbReference>
<comment type="caution">
    <text evidence="2">The sequence shown here is derived from an EMBL/GenBank/DDBJ whole genome shotgun (WGS) entry which is preliminary data.</text>
</comment>
<organism evidence="2 3">
    <name type="scientific">Ameca splendens</name>
    <dbReference type="NCBI Taxonomy" id="208324"/>
    <lineage>
        <taxon>Eukaryota</taxon>
        <taxon>Metazoa</taxon>
        <taxon>Chordata</taxon>
        <taxon>Craniata</taxon>
        <taxon>Vertebrata</taxon>
        <taxon>Euteleostomi</taxon>
        <taxon>Actinopterygii</taxon>
        <taxon>Neopterygii</taxon>
        <taxon>Teleostei</taxon>
        <taxon>Neoteleostei</taxon>
        <taxon>Acanthomorphata</taxon>
        <taxon>Ovalentaria</taxon>
        <taxon>Atherinomorphae</taxon>
        <taxon>Cyprinodontiformes</taxon>
        <taxon>Goodeidae</taxon>
        <taxon>Ameca</taxon>
    </lineage>
</organism>
<evidence type="ECO:0000256" key="1">
    <source>
        <dbReference type="SAM" id="MobiDB-lite"/>
    </source>
</evidence>
<feature type="non-terminal residue" evidence="2">
    <location>
        <position position="1"/>
    </location>
</feature>